<dbReference type="RefSeq" id="WP_142095553.1">
    <property type="nucleotide sequence ID" value="NZ_VIGH01000002.1"/>
</dbReference>
<evidence type="ECO:0000313" key="3">
    <source>
        <dbReference type="EMBL" id="TQF73922.1"/>
    </source>
</evidence>
<proteinExistence type="predicted"/>
<sequence length="77" mass="7405">MSARPDARESANTGTDPVNRPSRVRRALAASGIVGVIGLGSLAAAPLALAEATVADGVSAPTVSEGSGAFDVISGGS</sequence>
<accession>A0A541BNM9</accession>
<organism evidence="3 4">
    <name type="scientific">Rhodococcus spelaei</name>
    <dbReference type="NCBI Taxonomy" id="2546320"/>
    <lineage>
        <taxon>Bacteria</taxon>
        <taxon>Bacillati</taxon>
        <taxon>Actinomycetota</taxon>
        <taxon>Actinomycetes</taxon>
        <taxon>Mycobacteriales</taxon>
        <taxon>Nocardiaceae</taxon>
        <taxon>Rhodococcus</taxon>
    </lineage>
</organism>
<keyword evidence="2" id="KW-0812">Transmembrane</keyword>
<keyword evidence="2" id="KW-0472">Membrane</keyword>
<name>A0A541BNM9_9NOCA</name>
<gene>
    <name evidence="3" type="ORF">FK531_04400</name>
</gene>
<reference evidence="3 4" key="1">
    <citation type="submission" date="2019-06" db="EMBL/GenBank/DDBJ databases">
        <title>Rhodococcus spaelei sp. nov., isolated from a cave.</title>
        <authorList>
            <person name="Lee S.D."/>
        </authorList>
    </citation>
    <scope>NUCLEOTIDE SEQUENCE [LARGE SCALE GENOMIC DNA]</scope>
    <source>
        <strain evidence="3 4">C9-5</strain>
    </source>
</reference>
<evidence type="ECO:0000256" key="1">
    <source>
        <dbReference type="SAM" id="MobiDB-lite"/>
    </source>
</evidence>
<feature type="region of interest" description="Disordered" evidence="1">
    <location>
        <begin position="1"/>
        <end position="23"/>
    </location>
</feature>
<evidence type="ECO:0000313" key="4">
    <source>
        <dbReference type="Proteomes" id="UP000316256"/>
    </source>
</evidence>
<evidence type="ECO:0000256" key="2">
    <source>
        <dbReference type="SAM" id="Phobius"/>
    </source>
</evidence>
<comment type="caution">
    <text evidence="3">The sequence shown here is derived from an EMBL/GenBank/DDBJ whole genome shotgun (WGS) entry which is preliminary data.</text>
</comment>
<keyword evidence="4" id="KW-1185">Reference proteome</keyword>
<keyword evidence="2" id="KW-1133">Transmembrane helix</keyword>
<dbReference type="Proteomes" id="UP000316256">
    <property type="component" value="Unassembled WGS sequence"/>
</dbReference>
<dbReference type="EMBL" id="VIGH01000002">
    <property type="protein sequence ID" value="TQF73922.1"/>
    <property type="molecule type" value="Genomic_DNA"/>
</dbReference>
<dbReference type="AlphaFoldDB" id="A0A541BNM9"/>
<feature type="transmembrane region" description="Helical" evidence="2">
    <location>
        <begin position="27"/>
        <end position="49"/>
    </location>
</feature>
<protein>
    <submittedName>
        <fullName evidence="3">Uncharacterized protein</fullName>
    </submittedName>
</protein>